<dbReference type="Proteomes" id="UP000592780">
    <property type="component" value="Unassembled WGS sequence"/>
</dbReference>
<evidence type="ECO:0000313" key="2">
    <source>
        <dbReference type="Proteomes" id="UP000592780"/>
    </source>
</evidence>
<sequence>MPSRVLARHRKVIATPYIGGLTPQATEHQALETVSQVEAMLRGAIPEVAVNAARASRVGRFAGGGNTATPSSVSTSL</sequence>
<dbReference type="AlphaFoldDB" id="A0A7W8Q537"/>
<organism evidence="1 2">
    <name type="scientific">Paraburkholderia atlantica</name>
    <dbReference type="NCBI Taxonomy" id="2654982"/>
    <lineage>
        <taxon>Bacteria</taxon>
        <taxon>Pseudomonadati</taxon>
        <taxon>Pseudomonadota</taxon>
        <taxon>Betaproteobacteria</taxon>
        <taxon>Burkholderiales</taxon>
        <taxon>Burkholderiaceae</taxon>
        <taxon>Paraburkholderia</taxon>
    </lineage>
</organism>
<dbReference type="RefSeq" id="WP_018437005.1">
    <property type="nucleotide sequence ID" value="NZ_JBNDLN010000004.1"/>
</dbReference>
<protein>
    <submittedName>
        <fullName evidence="1">Phosphoglycerate dehydrogenase-like enzyme</fullName>
    </submittedName>
</protein>
<accession>A0A7W8Q537</accession>
<gene>
    <name evidence="1" type="ORF">HDG40_002064</name>
</gene>
<dbReference type="EMBL" id="JACHDD010000003">
    <property type="protein sequence ID" value="MBB5423920.1"/>
    <property type="molecule type" value="Genomic_DNA"/>
</dbReference>
<comment type="caution">
    <text evidence="1">The sequence shown here is derived from an EMBL/GenBank/DDBJ whole genome shotgun (WGS) entry which is preliminary data.</text>
</comment>
<dbReference type="Gene3D" id="3.40.50.720">
    <property type="entry name" value="NAD(P)-binding Rossmann-like Domain"/>
    <property type="match status" value="2"/>
</dbReference>
<name>A0A7W8Q537_PARAM</name>
<keyword evidence="2" id="KW-1185">Reference proteome</keyword>
<reference evidence="1 2" key="1">
    <citation type="submission" date="2020-08" db="EMBL/GenBank/DDBJ databases">
        <title>Genomic Encyclopedia of Type Strains, Phase IV (KMG-V): Genome sequencing to study the core and pangenomes of soil and plant-associated prokaryotes.</title>
        <authorList>
            <person name="Whitman W."/>
        </authorList>
    </citation>
    <scope>NUCLEOTIDE SEQUENCE [LARGE SCALE GENOMIC DNA]</scope>
    <source>
        <strain evidence="1 2">JPY158</strain>
    </source>
</reference>
<proteinExistence type="predicted"/>
<evidence type="ECO:0000313" key="1">
    <source>
        <dbReference type="EMBL" id="MBB5423920.1"/>
    </source>
</evidence>